<feature type="domain" description="Nucleotidyl transferase" evidence="9">
    <location>
        <begin position="78"/>
        <end position="371"/>
    </location>
</feature>
<dbReference type="AlphaFoldDB" id="A0A7R9VST0"/>
<evidence type="ECO:0000313" key="10">
    <source>
        <dbReference type="EMBL" id="CAD8303780.1"/>
    </source>
</evidence>
<sequence>MQMQTRSMPAARRCGGGGGAQLPLARNRVGASSRAVGSRALPTKKARVVTPPKPDPLDPPAVKRADNAGPVVTSDVAAVILGGAESDSRRLFPLTEKRTLPAIPIGGNYRLIDVAMSNCINSNIFKIYILTQYNSTSLNKYLSRTYNLGGGVPVGGSGFMEVVAATQSPTSQRWADGAADSVRQWLALLGTATRARAINYVMVLPSDQVYRTDFSRIVGFHRDNMADITIVCREVQEARADHFGLVRLNKDSTILEFQEKPTGENMTSMSMDWEDISDFLKDGILDFQALDSQHGGPGDERAYIASCGMYIFSREVLEELLAVPKSRDFGRDVIPNAIKSGKKVMAYHMDSFWDDIGGSVEDFYNFNMAIAREEIDFSFSEPGQAPFYTCPTNLPPSMLDGVDLHSTIVGPGTFISGGKIIESIIGTRSIIGSGCNIAHSVVMGADYYEEEKKWPRAVSATYPPIGIGKNCIIDKCIIDKNVRIGNNCQLVNKEGVHESMDRIKEGICVRDGILLVSKSAVVPDGTII</sequence>
<evidence type="ECO:0000256" key="5">
    <source>
        <dbReference type="ARBA" id="ARBA00022679"/>
    </source>
</evidence>
<evidence type="ECO:0000256" key="6">
    <source>
        <dbReference type="ARBA" id="ARBA00022695"/>
    </source>
</evidence>
<comment type="similarity">
    <text evidence="2">Belongs to the bacterial/plant glucose-1-phosphate adenylyltransferase family.</text>
</comment>
<dbReference type="Pfam" id="PF00483">
    <property type="entry name" value="NTP_transferase"/>
    <property type="match status" value="1"/>
</dbReference>
<dbReference type="Gene3D" id="2.160.10.10">
    <property type="entry name" value="Hexapeptide repeat proteins"/>
    <property type="match status" value="1"/>
</dbReference>
<keyword evidence="4" id="KW-0021">Allosteric enzyme</keyword>
<reference evidence="10" key="1">
    <citation type="submission" date="2021-01" db="EMBL/GenBank/DDBJ databases">
        <authorList>
            <person name="Corre E."/>
            <person name="Pelletier E."/>
            <person name="Niang G."/>
            <person name="Scheremetjew M."/>
            <person name="Finn R."/>
            <person name="Kale V."/>
            <person name="Holt S."/>
            <person name="Cochrane G."/>
            <person name="Meng A."/>
            <person name="Brown T."/>
            <person name="Cohen L."/>
        </authorList>
    </citation>
    <scope>NUCLEOTIDE SEQUENCE</scope>
    <source>
        <strain evidence="10">CCMP219</strain>
    </source>
</reference>
<dbReference type="Pfam" id="PF25247">
    <property type="entry name" value="LbH_GLGC"/>
    <property type="match status" value="1"/>
</dbReference>
<evidence type="ECO:0000256" key="1">
    <source>
        <dbReference type="ARBA" id="ARBA00000956"/>
    </source>
</evidence>
<comment type="catalytic activity">
    <reaction evidence="1">
        <text>alpha-D-glucose 1-phosphate + ATP + H(+) = ADP-alpha-D-glucose + diphosphate</text>
        <dbReference type="Rhea" id="RHEA:12120"/>
        <dbReference type="ChEBI" id="CHEBI:15378"/>
        <dbReference type="ChEBI" id="CHEBI:30616"/>
        <dbReference type="ChEBI" id="CHEBI:33019"/>
        <dbReference type="ChEBI" id="CHEBI:57498"/>
        <dbReference type="ChEBI" id="CHEBI:58601"/>
        <dbReference type="EC" id="2.7.7.27"/>
    </reaction>
</comment>
<evidence type="ECO:0000256" key="4">
    <source>
        <dbReference type="ARBA" id="ARBA00022533"/>
    </source>
</evidence>
<feature type="region of interest" description="Disordered" evidence="8">
    <location>
        <begin position="1"/>
        <end position="66"/>
    </location>
</feature>
<dbReference type="CDD" id="cd04651">
    <property type="entry name" value="LbH_G1P_AT_C"/>
    <property type="match status" value="1"/>
</dbReference>
<gene>
    <name evidence="10" type="ORF">CEUR00632_LOCUS17249</name>
</gene>
<dbReference type="EC" id="2.7.7.27" evidence="3"/>
<organism evidence="10">
    <name type="scientific">Chlamydomonas euryale</name>
    <dbReference type="NCBI Taxonomy" id="1486919"/>
    <lineage>
        <taxon>Eukaryota</taxon>
        <taxon>Viridiplantae</taxon>
        <taxon>Chlorophyta</taxon>
        <taxon>core chlorophytes</taxon>
        <taxon>Chlorophyceae</taxon>
        <taxon>CS clade</taxon>
        <taxon>Chlamydomonadales</taxon>
        <taxon>Chlamydomonadaceae</taxon>
        <taxon>Chlamydomonas</taxon>
    </lineage>
</organism>
<evidence type="ECO:0000259" key="9">
    <source>
        <dbReference type="Pfam" id="PF00483"/>
    </source>
</evidence>
<name>A0A7R9VST0_9CHLO</name>
<keyword evidence="5" id="KW-0808">Transferase</keyword>
<dbReference type="InterPro" id="IPR029044">
    <property type="entry name" value="Nucleotide-diphossugar_trans"/>
</dbReference>
<evidence type="ECO:0000256" key="3">
    <source>
        <dbReference type="ARBA" id="ARBA00012460"/>
    </source>
</evidence>
<dbReference type="SUPFAM" id="SSF53448">
    <property type="entry name" value="Nucleotide-diphospho-sugar transferases"/>
    <property type="match status" value="1"/>
</dbReference>
<dbReference type="InterPro" id="IPR011004">
    <property type="entry name" value="Trimer_LpxA-like_sf"/>
</dbReference>
<evidence type="ECO:0000256" key="8">
    <source>
        <dbReference type="SAM" id="MobiDB-lite"/>
    </source>
</evidence>
<dbReference type="InterPro" id="IPR011831">
    <property type="entry name" value="ADP-Glc_PPase"/>
</dbReference>
<protein>
    <recommendedName>
        <fullName evidence="3">glucose-1-phosphate adenylyltransferase</fullName>
        <ecNumber evidence="3">2.7.7.27</ecNumber>
    </recommendedName>
</protein>
<dbReference type="PANTHER" id="PTHR43523">
    <property type="entry name" value="GLUCOSE-1-PHOSPHATE ADENYLYLTRANSFERASE-RELATED"/>
    <property type="match status" value="1"/>
</dbReference>
<accession>A0A7R9VST0</accession>
<dbReference type="InterPro" id="IPR005835">
    <property type="entry name" value="NTP_transferase_dom"/>
</dbReference>
<dbReference type="SUPFAM" id="SSF51161">
    <property type="entry name" value="Trimeric LpxA-like enzymes"/>
    <property type="match status" value="1"/>
</dbReference>
<dbReference type="GO" id="GO:0005978">
    <property type="term" value="P:glycogen biosynthetic process"/>
    <property type="evidence" value="ECO:0007669"/>
    <property type="project" value="InterPro"/>
</dbReference>
<proteinExistence type="inferred from homology"/>
<dbReference type="PANTHER" id="PTHR43523:SF12">
    <property type="entry name" value="GLUCOSE-1-PHOSPHATE ADENYLYLTRANSFERASE LARGE SUBUNIT 1, CHLOROPLASTIC-RELATED"/>
    <property type="match status" value="1"/>
</dbReference>
<evidence type="ECO:0000256" key="2">
    <source>
        <dbReference type="ARBA" id="ARBA00010443"/>
    </source>
</evidence>
<evidence type="ECO:0000256" key="7">
    <source>
        <dbReference type="ARBA" id="ARBA00022741"/>
    </source>
</evidence>
<keyword evidence="7" id="KW-0547">Nucleotide-binding</keyword>
<dbReference type="GO" id="GO:0008878">
    <property type="term" value="F:glucose-1-phosphate adenylyltransferase activity"/>
    <property type="evidence" value="ECO:0007669"/>
    <property type="project" value="UniProtKB-EC"/>
</dbReference>
<dbReference type="GO" id="GO:0000166">
    <property type="term" value="F:nucleotide binding"/>
    <property type="evidence" value="ECO:0007669"/>
    <property type="project" value="UniProtKB-KW"/>
</dbReference>
<dbReference type="EMBL" id="HBEC01037143">
    <property type="protein sequence ID" value="CAD8303780.1"/>
    <property type="molecule type" value="Transcribed_RNA"/>
</dbReference>
<keyword evidence="6" id="KW-0548">Nucleotidyltransferase</keyword>
<dbReference type="Gene3D" id="3.90.550.10">
    <property type="entry name" value="Spore Coat Polysaccharide Biosynthesis Protein SpsA, Chain A"/>
    <property type="match status" value="1"/>
</dbReference>